<accession>A0AAD6IC03</accession>
<keyword evidence="3" id="KW-1185">Reference proteome</keyword>
<feature type="signal peptide" evidence="1">
    <location>
        <begin position="1"/>
        <end position="16"/>
    </location>
</feature>
<evidence type="ECO:0000313" key="3">
    <source>
        <dbReference type="Proteomes" id="UP001219568"/>
    </source>
</evidence>
<sequence>MKFLFSLVAFAGVALAQQAVIGLPKTGQTVARGDELIVQVQLPTTASAYYEVGVAIGISDCAYGCYAASEQMGSIVYSGSFDPVYHETYLPPYQNFTVTVPTWLSAGTGQFNVAHFSLVGVSITA</sequence>
<feature type="chain" id="PRO_5042194208" evidence="1">
    <location>
        <begin position="17"/>
        <end position="125"/>
    </location>
</feature>
<evidence type="ECO:0000313" key="2">
    <source>
        <dbReference type="EMBL" id="KAJ6038826.1"/>
    </source>
</evidence>
<proteinExistence type="predicted"/>
<gene>
    <name evidence="2" type="ORF">N7460_007543</name>
</gene>
<dbReference type="EMBL" id="JAQJZL010000008">
    <property type="protein sequence ID" value="KAJ6038826.1"/>
    <property type="molecule type" value="Genomic_DNA"/>
</dbReference>
<reference evidence="2" key="1">
    <citation type="journal article" date="2023" name="IMA Fungus">
        <title>Comparative genomic study of the Penicillium genus elucidates a diverse pangenome and 15 lateral gene transfer events.</title>
        <authorList>
            <person name="Petersen C."/>
            <person name="Sorensen T."/>
            <person name="Nielsen M.R."/>
            <person name="Sondergaard T.E."/>
            <person name="Sorensen J.L."/>
            <person name="Fitzpatrick D.A."/>
            <person name="Frisvad J.C."/>
            <person name="Nielsen K.L."/>
        </authorList>
    </citation>
    <scope>NUCLEOTIDE SEQUENCE</scope>
    <source>
        <strain evidence="2">IBT 15450</strain>
    </source>
</reference>
<keyword evidence="1" id="KW-0732">Signal</keyword>
<dbReference type="InterPro" id="IPR045469">
    <property type="entry name" value="Nis1"/>
</dbReference>
<organism evidence="2 3">
    <name type="scientific">Penicillium canescens</name>
    <dbReference type="NCBI Taxonomy" id="5083"/>
    <lineage>
        <taxon>Eukaryota</taxon>
        <taxon>Fungi</taxon>
        <taxon>Dikarya</taxon>
        <taxon>Ascomycota</taxon>
        <taxon>Pezizomycotina</taxon>
        <taxon>Eurotiomycetes</taxon>
        <taxon>Eurotiomycetidae</taxon>
        <taxon>Eurotiales</taxon>
        <taxon>Aspergillaceae</taxon>
        <taxon>Penicillium</taxon>
    </lineage>
</organism>
<name>A0AAD6IC03_PENCN</name>
<dbReference type="Pfam" id="PF19271">
    <property type="entry name" value="Nis1"/>
    <property type="match status" value="1"/>
</dbReference>
<comment type="caution">
    <text evidence="2">The sequence shown here is derived from an EMBL/GenBank/DDBJ whole genome shotgun (WGS) entry which is preliminary data.</text>
</comment>
<reference evidence="2" key="2">
    <citation type="submission" date="2023-01" db="EMBL/GenBank/DDBJ databases">
        <authorList>
            <person name="Petersen C."/>
        </authorList>
    </citation>
    <scope>NUCLEOTIDE SEQUENCE</scope>
    <source>
        <strain evidence="2">IBT 15450</strain>
    </source>
</reference>
<protein>
    <submittedName>
        <fullName evidence="2">Uncharacterized protein</fullName>
    </submittedName>
</protein>
<dbReference type="AlphaFoldDB" id="A0AAD6IC03"/>
<dbReference type="Proteomes" id="UP001219568">
    <property type="component" value="Unassembled WGS sequence"/>
</dbReference>
<evidence type="ECO:0000256" key="1">
    <source>
        <dbReference type="SAM" id="SignalP"/>
    </source>
</evidence>